<dbReference type="InterPro" id="IPR000477">
    <property type="entry name" value="RT_dom"/>
</dbReference>
<reference evidence="2 3" key="1">
    <citation type="submission" date="2016-08" db="EMBL/GenBank/DDBJ databases">
        <authorList>
            <consortium name="Lentinula edodes genome sequencing consortium"/>
            <person name="Sakamoto Y."/>
            <person name="Nakade K."/>
            <person name="Sato S."/>
            <person name="Yoshida Y."/>
            <person name="Miyazaki K."/>
            <person name="Natsume S."/>
            <person name="Konno N."/>
        </authorList>
    </citation>
    <scope>NUCLEOTIDE SEQUENCE [LARGE SCALE GENOMIC DNA]</scope>
    <source>
        <strain evidence="2 3">NBRC 111202</strain>
    </source>
</reference>
<dbReference type="CDD" id="cd01647">
    <property type="entry name" value="RT_LTR"/>
    <property type="match status" value="1"/>
</dbReference>
<dbReference type="AlphaFoldDB" id="A0A1Q3EEN1"/>
<sequence>MLDERDTADADQQELQKFLALQQGEAAVAAKRPLWRRQFKSLPFVDIFNEIAADSLPEHRPYNLKIDLEEGASPPLGQIYPLSEKELVALEDFIDKQLATGAITPSSSPHGAPVLFVPKKDGKLRLCVDFRGLNHITKKDRYPLPLISDLLDTPKQAKIYTKLDLAHAYHLVRIAEGDEWKTTFQTCYGSYKWKVMPFGLANTPAAFRRFVNDIFSDMLDVCVIVYLDHILITAIHRKNTGNTSRIFSSYRNIGFMPILTSAN</sequence>
<dbReference type="Gene3D" id="3.10.10.10">
    <property type="entry name" value="HIV Type 1 Reverse Transcriptase, subunit A, domain 1"/>
    <property type="match status" value="1"/>
</dbReference>
<organism evidence="2 3">
    <name type="scientific">Lentinula edodes</name>
    <name type="common">Shiitake mushroom</name>
    <name type="synonym">Lentinus edodes</name>
    <dbReference type="NCBI Taxonomy" id="5353"/>
    <lineage>
        <taxon>Eukaryota</taxon>
        <taxon>Fungi</taxon>
        <taxon>Dikarya</taxon>
        <taxon>Basidiomycota</taxon>
        <taxon>Agaricomycotina</taxon>
        <taxon>Agaricomycetes</taxon>
        <taxon>Agaricomycetidae</taxon>
        <taxon>Agaricales</taxon>
        <taxon>Marasmiineae</taxon>
        <taxon>Omphalotaceae</taxon>
        <taxon>Lentinula</taxon>
    </lineage>
</organism>
<dbReference type="Proteomes" id="UP000188533">
    <property type="component" value="Unassembled WGS sequence"/>
</dbReference>
<gene>
    <name evidence="2" type="ORF">LENED_007533</name>
</gene>
<dbReference type="Pfam" id="PF00078">
    <property type="entry name" value="RVT_1"/>
    <property type="match status" value="1"/>
</dbReference>
<protein>
    <recommendedName>
        <fullName evidence="1">Reverse transcriptase domain-containing protein</fullName>
    </recommendedName>
</protein>
<evidence type="ECO:0000259" key="1">
    <source>
        <dbReference type="PROSITE" id="PS50878"/>
    </source>
</evidence>
<dbReference type="PANTHER" id="PTHR24559:SF440">
    <property type="entry name" value="RIBONUCLEASE H"/>
    <property type="match status" value="1"/>
</dbReference>
<evidence type="ECO:0000313" key="2">
    <source>
        <dbReference type="EMBL" id="GAW05661.1"/>
    </source>
</evidence>
<dbReference type="InterPro" id="IPR053134">
    <property type="entry name" value="RNA-dir_DNA_polymerase"/>
</dbReference>
<dbReference type="EMBL" id="BDGU01000260">
    <property type="protein sequence ID" value="GAW05661.1"/>
    <property type="molecule type" value="Genomic_DNA"/>
</dbReference>
<dbReference type="SUPFAM" id="SSF56672">
    <property type="entry name" value="DNA/RNA polymerases"/>
    <property type="match status" value="1"/>
</dbReference>
<evidence type="ECO:0000313" key="3">
    <source>
        <dbReference type="Proteomes" id="UP000188533"/>
    </source>
</evidence>
<dbReference type="InterPro" id="IPR043502">
    <property type="entry name" value="DNA/RNA_pol_sf"/>
</dbReference>
<dbReference type="Gene3D" id="3.30.70.270">
    <property type="match status" value="1"/>
</dbReference>
<accession>A0A1Q3EEN1</accession>
<comment type="caution">
    <text evidence="2">The sequence shown here is derived from an EMBL/GenBank/DDBJ whole genome shotgun (WGS) entry which is preliminary data.</text>
</comment>
<feature type="domain" description="Reverse transcriptase" evidence="1">
    <location>
        <begin position="98"/>
        <end position="263"/>
    </location>
</feature>
<reference evidence="2 3" key="2">
    <citation type="submission" date="2017-02" db="EMBL/GenBank/DDBJ databases">
        <title>A genome survey and senescence transcriptome analysis in Lentinula edodes.</title>
        <authorList>
            <person name="Sakamoto Y."/>
            <person name="Nakade K."/>
            <person name="Sato S."/>
            <person name="Yoshida Y."/>
            <person name="Miyazaki K."/>
            <person name="Natsume S."/>
            <person name="Konno N."/>
        </authorList>
    </citation>
    <scope>NUCLEOTIDE SEQUENCE [LARGE SCALE GENOMIC DNA]</scope>
    <source>
        <strain evidence="2 3">NBRC 111202</strain>
    </source>
</reference>
<proteinExistence type="predicted"/>
<dbReference type="PANTHER" id="PTHR24559">
    <property type="entry name" value="TRANSPOSON TY3-I GAG-POL POLYPROTEIN"/>
    <property type="match status" value="1"/>
</dbReference>
<keyword evidence="3" id="KW-1185">Reference proteome</keyword>
<name>A0A1Q3EEN1_LENED</name>
<dbReference type="STRING" id="5353.A0A1Q3EEN1"/>
<dbReference type="InterPro" id="IPR043128">
    <property type="entry name" value="Rev_trsase/Diguanyl_cyclase"/>
</dbReference>
<dbReference type="PROSITE" id="PS50878">
    <property type="entry name" value="RT_POL"/>
    <property type="match status" value="1"/>
</dbReference>